<organism evidence="1 2">
    <name type="scientific">Hyalomma asiaticum</name>
    <name type="common">Tick</name>
    <dbReference type="NCBI Taxonomy" id="266040"/>
    <lineage>
        <taxon>Eukaryota</taxon>
        <taxon>Metazoa</taxon>
        <taxon>Ecdysozoa</taxon>
        <taxon>Arthropoda</taxon>
        <taxon>Chelicerata</taxon>
        <taxon>Arachnida</taxon>
        <taxon>Acari</taxon>
        <taxon>Parasitiformes</taxon>
        <taxon>Ixodida</taxon>
        <taxon>Ixodoidea</taxon>
        <taxon>Ixodidae</taxon>
        <taxon>Hyalomminae</taxon>
        <taxon>Hyalomma</taxon>
    </lineage>
</organism>
<dbReference type="Proteomes" id="UP000821845">
    <property type="component" value="Chromosome 6"/>
</dbReference>
<evidence type="ECO:0000313" key="1">
    <source>
        <dbReference type="EMBL" id="KAH6928371.1"/>
    </source>
</evidence>
<reference evidence="1" key="1">
    <citation type="submission" date="2020-05" db="EMBL/GenBank/DDBJ databases">
        <title>Large-scale comparative analyses of tick genomes elucidate their genetic diversity and vector capacities.</title>
        <authorList>
            <person name="Jia N."/>
            <person name="Wang J."/>
            <person name="Shi W."/>
            <person name="Du L."/>
            <person name="Sun Y."/>
            <person name="Zhan W."/>
            <person name="Jiang J."/>
            <person name="Wang Q."/>
            <person name="Zhang B."/>
            <person name="Ji P."/>
            <person name="Sakyi L.B."/>
            <person name="Cui X."/>
            <person name="Yuan T."/>
            <person name="Jiang B."/>
            <person name="Yang W."/>
            <person name="Lam T.T.-Y."/>
            <person name="Chang Q."/>
            <person name="Ding S."/>
            <person name="Wang X."/>
            <person name="Zhu J."/>
            <person name="Ruan X."/>
            <person name="Zhao L."/>
            <person name="Wei J."/>
            <person name="Que T."/>
            <person name="Du C."/>
            <person name="Cheng J."/>
            <person name="Dai P."/>
            <person name="Han X."/>
            <person name="Huang E."/>
            <person name="Gao Y."/>
            <person name="Liu J."/>
            <person name="Shao H."/>
            <person name="Ye R."/>
            <person name="Li L."/>
            <person name="Wei W."/>
            <person name="Wang X."/>
            <person name="Wang C."/>
            <person name="Yang T."/>
            <person name="Huo Q."/>
            <person name="Li W."/>
            <person name="Guo W."/>
            <person name="Chen H."/>
            <person name="Zhou L."/>
            <person name="Ni X."/>
            <person name="Tian J."/>
            <person name="Zhou Y."/>
            <person name="Sheng Y."/>
            <person name="Liu T."/>
            <person name="Pan Y."/>
            <person name="Xia L."/>
            <person name="Li J."/>
            <person name="Zhao F."/>
            <person name="Cao W."/>
        </authorList>
    </citation>
    <scope>NUCLEOTIDE SEQUENCE</scope>
    <source>
        <strain evidence="1">Hyas-2018</strain>
    </source>
</reference>
<keyword evidence="2" id="KW-1185">Reference proteome</keyword>
<sequence>MRRRPSPLSWALSPTKGRDALALPLLSTLLLPSGVKHVLHIHYGEEVQPMFLQFAQLDSSSGTTSDDDDDYDEPF</sequence>
<comment type="caution">
    <text evidence="1">The sequence shown here is derived from an EMBL/GenBank/DDBJ whole genome shotgun (WGS) entry which is preliminary data.</text>
</comment>
<evidence type="ECO:0000313" key="2">
    <source>
        <dbReference type="Proteomes" id="UP000821845"/>
    </source>
</evidence>
<name>A0ACB7S356_HYAAI</name>
<accession>A0ACB7S356</accession>
<protein>
    <submittedName>
        <fullName evidence="1">Uncharacterized protein</fullName>
    </submittedName>
</protein>
<dbReference type="EMBL" id="CM023486">
    <property type="protein sequence ID" value="KAH6928371.1"/>
    <property type="molecule type" value="Genomic_DNA"/>
</dbReference>
<gene>
    <name evidence="1" type="ORF">HPB50_014961</name>
</gene>
<proteinExistence type="predicted"/>